<sequence length="106" mass="11672">MNEQCELEEELGLKVSLQILLKHNPPHSAAGPSSSIAHRCLIISVKSSIAKQNLSALASIQRDNIYRDFIFDDTTLLSVSSPLNLIRSSTRLNTSILANTSVNRRV</sequence>
<evidence type="ECO:0000313" key="2">
    <source>
        <dbReference type="Proteomes" id="UP001157006"/>
    </source>
</evidence>
<dbReference type="AlphaFoldDB" id="A0AAV1A515"/>
<accession>A0AAV1A515</accession>
<dbReference type="Proteomes" id="UP001157006">
    <property type="component" value="Chromosome 3"/>
</dbReference>
<dbReference type="EMBL" id="OX451738">
    <property type="protein sequence ID" value="CAI8604302.1"/>
    <property type="molecule type" value="Genomic_DNA"/>
</dbReference>
<organism evidence="1 2">
    <name type="scientific">Vicia faba</name>
    <name type="common">Broad bean</name>
    <name type="synonym">Faba vulgaris</name>
    <dbReference type="NCBI Taxonomy" id="3906"/>
    <lineage>
        <taxon>Eukaryota</taxon>
        <taxon>Viridiplantae</taxon>
        <taxon>Streptophyta</taxon>
        <taxon>Embryophyta</taxon>
        <taxon>Tracheophyta</taxon>
        <taxon>Spermatophyta</taxon>
        <taxon>Magnoliopsida</taxon>
        <taxon>eudicotyledons</taxon>
        <taxon>Gunneridae</taxon>
        <taxon>Pentapetalae</taxon>
        <taxon>rosids</taxon>
        <taxon>fabids</taxon>
        <taxon>Fabales</taxon>
        <taxon>Fabaceae</taxon>
        <taxon>Papilionoideae</taxon>
        <taxon>50 kb inversion clade</taxon>
        <taxon>NPAAA clade</taxon>
        <taxon>Hologalegina</taxon>
        <taxon>IRL clade</taxon>
        <taxon>Fabeae</taxon>
        <taxon>Vicia</taxon>
    </lineage>
</organism>
<protein>
    <submittedName>
        <fullName evidence="1">Uncharacterized protein</fullName>
    </submittedName>
</protein>
<reference evidence="1 2" key="1">
    <citation type="submission" date="2023-01" db="EMBL/GenBank/DDBJ databases">
        <authorList>
            <person name="Kreplak J."/>
        </authorList>
    </citation>
    <scope>NUCLEOTIDE SEQUENCE [LARGE SCALE GENOMIC DNA]</scope>
</reference>
<name>A0AAV1A515_VICFA</name>
<gene>
    <name evidence="1" type="ORF">VFH_III126320</name>
</gene>
<evidence type="ECO:0000313" key="1">
    <source>
        <dbReference type="EMBL" id="CAI8604302.1"/>
    </source>
</evidence>
<proteinExistence type="predicted"/>
<keyword evidence="2" id="KW-1185">Reference proteome</keyword>